<evidence type="ECO:0000256" key="9">
    <source>
        <dbReference type="ARBA" id="ARBA00049893"/>
    </source>
</evidence>
<comment type="catalytic activity">
    <reaction evidence="9">
        <text>S-methyl-5'-thioadenosine + phosphate = 5-(methylsulfanyl)-alpha-D-ribose 1-phosphate + adenine</text>
        <dbReference type="Rhea" id="RHEA:11852"/>
        <dbReference type="ChEBI" id="CHEBI:16708"/>
        <dbReference type="ChEBI" id="CHEBI:17509"/>
        <dbReference type="ChEBI" id="CHEBI:43474"/>
        <dbReference type="ChEBI" id="CHEBI:58533"/>
        <dbReference type="EC" id="2.4.2.28"/>
    </reaction>
    <physiologicalReaction direction="left-to-right" evidence="9">
        <dbReference type="Rhea" id="RHEA:11853"/>
    </physiologicalReaction>
</comment>
<accession>A0ABZ3C2A8</accession>
<evidence type="ECO:0000313" key="12">
    <source>
        <dbReference type="Proteomes" id="UP001449178"/>
    </source>
</evidence>
<dbReference type="InterPro" id="IPR003730">
    <property type="entry name" value="Cu_polyphenol_OxRdtase"/>
</dbReference>
<evidence type="ECO:0000256" key="10">
    <source>
        <dbReference type="RuleBase" id="RU361274"/>
    </source>
</evidence>
<evidence type="ECO:0000256" key="2">
    <source>
        <dbReference type="ARBA" id="ARBA00007353"/>
    </source>
</evidence>
<dbReference type="CDD" id="cd16833">
    <property type="entry name" value="YfiH"/>
    <property type="match status" value="1"/>
</dbReference>
<sequence length="303" mass="33835">MSRIIKITPKDSFKDPFKKPLNAPLENQSNNSIEIVTPHWPISSRITAFTTTRKGGVSEGDFRGLNMGLSTADDPRSVMANRQLLQEVLTIPASDFHLTQIHSNLCVPVDEKWAGIGADACYTDQANLPAMILTADCLPILIANRAENRVIAIHAGWRSLLMDIIENSIRNLTALGEKPEDLFVWLGPAISQKAFEVGNEVRQAFLYRNTLLENILIDTSGNPIKDKTVANDENPLFIPSSNEGRYYADIYQLAKLRLYNLGIPTTQIYGGDLCTYSMPEYFYSYRRDGAKSGRMASCIWINS</sequence>
<gene>
    <name evidence="11" type="primary">pgeF</name>
    <name evidence="11" type="ORF">WMO13_05150</name>
</gene>
<evidence type="ECO:0000256" key="8">
    <source>
        <dbReference type="ARBA" id="ARBA00048968"/>
    </source>
</evidence>
<dbReference type="PANTHER" id="PTHR30616:SF2">
    <property type="entry name" value="PURINE NUCLEOSIDE PHOSPHORYLASE LACC1"/>
    <property type="match status" value="1"/>
</dbReference>
<comment type="similarity">
    <text evidence="2 10">Belongs to the purine nucleoside phosphorylase YfiH/LACC1 family.</text>
</comment>
<evidence type="ECO:0000256" key="3">
    <source>
        <dbReference type="ARBA" id="ARBA00022679"/>
    </source>
</evidence>
<protein>
    <recommendedName>
        <fullName evidence="10">Purine nucleoside phosphorylase</fullName>
    </recommendedName>
</protein>
<comment type="catalytic activity">
    <reaction evidence="7">
        <text>adenosine + H2O + H(+) = inosine + NH4(+)</text>
        <dbReference type="Rhea" id="RHEA:24408"/>
        <dbReference type="ChEBI" id="CHEBI:15377"/>
        <dbReference type="ChEBI" id="CHEBI:15378"/>
        <dbReference type="ChEBI" id="CHEBI:16335"/>
        <dbReference type="ChEBI" id="CHEBI:17596"/>
        <dbReference type="ChEBI" id="CHEBI:28938"/>
        <dbReference type="EC" id="3.5.4.4"/>
    </reaction>
    <physiologicalReaction direction="left-to-right" evidence="7">
        <dbReference type="Rhea" id="RHEA:24409"/>
    </physiologicalReaction>
</comment>
<reference evidence="11 12" key="1">
    <citation type="submission" date="2024-03" db="EMBL/GenBank/DDBJ databases">
        <title>Complete Genome Sequence and Annotation of Ignatzschineria larvae DSM 13226.</title>
        <authorList>
            <person name="Cantrell E."/>
            <person name="Burcham Z.M."/>
        </authorList>
    </citation>
    <scope>NUCLEOTIDE SEQUENCE [LARGE SCALE GENOMIC DNA]</scope>
    <source>
        <strain evidence="11 12">DSM 13226</strain>
    </source>
</reference>
<dbReference type="EMBL" id="CP150637">
    <property type="protein sequence ID" value="WZW88779.1"/>
    <property type="molecule type" value="Genomic_DNA"/>
</dbReference>
<keyword evidence="12" id="KW-1185">Reference proteome</keyword>
<dbReference type="InterPro" id="IPR038371">
    <property type="entry name" value="Cu_polyphenol_OxRdtase_sf"/>
</dbReference>
<evidence type="ECO:0000256" key="1">
    <source>
        <dbReference type="ARBA" id="ARBA00000553"/>
    </source>
</evidence>
<keyword evidence="4" id="KW-0479">Metal-binding</keyword>
<evidence type="ECO:0000313" key="11">
    <source>
        <dbReference type="EMBL" id="WZW88779.1"/>
    </source>
</evidence>
<dbReference type="NCBIfam" id="TIGR00726">
    <property type="entry name" value="peptidoglycan editing factor PgeF"/>
    <property type="match status" value="1"/>
</dbReference>
<evidence type="ECO:0000256" key="6">
    <source>
        <dbReference type="ARBA" id="ARBA00022833"/>
    </source>
</evidence>
<comment type="catalytic activity">
    <reaction evidence="8">
        <text>adenosine + phosphate = alpha-D-ribose 1-phosphate + adenine</text>
        <dbReference type="Rhea" id="RHEA:27642"/>
        <dbReference type="ChEBI" id="CHEBI:16335"/>
        <dbReference type="ChEBI" id="CHEBI:16708"/>
        <dbReference type="ChEBI" id="CHEBI:43474"/>
        <dbReference type="ChEBI" id="CHEBI:57720"/>
        <dbReference type="EC" id="2.4.2.1"/>
    </reaction>
    <physiologicalReaction direction="left-to-right" evidence="8">
        <dbReference type="Rhea" id="RHEA:27643"/>
    </physiologicalReaction>
</comment>
<dbReference type="RefSeq" id="WP_051396318.1">
    <property type="nucleotide sequence ID" value="NZ_CP150637.1"/>
</dbReference>
<dbReference type="InterPro" id="IPR011324">
    <property type="entry name" value="Cytotoxic_necrot_fac-like_cat"/>
</dbReference>
<evidence type="ECO:0000256" key="5">
    <source>
        <dbReference type="ARBA" id="ARBA00022801"/>
    </source>
</evidence>
<dbReference type="Proteomes" id="UP001449178">
    <property type="component" value="Chromosome"/>
</dbReference>
<keyword evidence="6" id="KW-0862">Zinc</keyword>
<keyword evidence="5" id="KW-0378">Hydrolase</keyword>
<dbReference type="SUPFAM" id="SSF64438">
    <property type="entry name" value="CNF1/YfiH-like putative cysteine hydrolases"/>
    <property type="match status" value="1"/>
</dbReference>
<keyword evidence="3" id="KW-0808">Transferase</keyword>
<dbReference type="PANTHER" id="PTHR30616">
    <property type="entry name" value="UNCHARACTERIZED PROTEIN YFIH"/>
    <property type="match status" value="1"/>
</dbReference>
<evidence type="ECO:0000256" key="4">
    <source>
        <dbReference type="ARBA" id="ARBA00022723"/>
    </source>
</evidence>
<proteinExistence type="inferred from homology"/>
<dbReference type="Pfam" id="PF02578">
    <property type="entry name" value="Cu-oxidase_4"/>
    <property type="match status" value="1"/>
</dbReference>
<comment type="catalytic activity">
    <reaction evidence="1">
        <text>inosine + phosphate = alpha-D-ribose 1-phosphate + hypoxanthine</text>
        <dbReference type="Rhea" id="RHEA:27646"/>
        <dbReference type="ChEBI" id="CHEBI:17368"/>
        <dbReference type="ChEBI" id="CHEBI:17596"/>
        <dbReference type="ChEBI" id="CHEBI:43474"/>
        <dbReference type="ChEBI" id="CHEBI:57720"/>
        <dbReference type="EC" id="2.4.2.1"/>
    </reaction>
    <physiologicalReaction direction="left-to-right" evidence="1">
        <dbReference type="Rhea" id="RHEA:27647"/>
    </physiologicalReaction>
</comment>
<dbReference type="Gene3D" id="3.60.140.10">
    <property type="entry name" value="CNF1/YfiH-like putative cysteine hydrolases"/>
    <property type="match status" value="1"/>
</dbReference>
<organism evidence="11 12">
    <name type="scientific">Ignatzschineria larvae DSM 13226</name>
    <dbReference type="NCBI Taxonomy" id="1111732"/>
    <lineage>
        <taxon>Bacteria</taxon>
        <taxon>Pseudomonadati</taxon>
        <taxon>Pseudomonadota</taxon>
        <taxon>Gammaproteobacteria</taxon>
        <taxon>Cardiobacteriales</taxon>
        <taxon>Ignatzschineriaceae</taxon>
        <taxon>Ignatzschineria</taxon>
    </lineage>
</organism>
<name>A0ABZ3C2A8_9GAMM</name>
<evidence type="ECO:0000256" key="7">
    <source>
        <dbReference type="ARBA" id="ARBA00047989"/>
    </source>
</evidence>